<dbReference type="GeneID" id="41039189"/>
<keyword evidence="2" id="KW-0496">Mitochondrion</keyword>
<organism evidence="2">
    <name type="scientific">Austropuccinia psidii</name>
    <dbReference type="NCBI Taxonomy" id="181123"/>
    <lineage>
        <taxon>Eukaryota</taxon>
        <taxon>Fungi</taxon>
        <taxon>Dikarya</taxon>
        <taxon>Basidiomycota</taxon>
        <taxon>Pucciniomycotina</taxon>
        <taxon>Pucciniomycetes</taxon>
        <taxon>Pucciniales</taxon>
        <taxon>Sphaerophragmiaceae</taxon>
        <taxon>Austropuccinia</taxon>
    </lineage>
</organism>
<dbReference type="EMBL" id="MN018834">
    <property type="protein sequence ID" value="QDH07276.1"/>
    <property type="molecule type" value="Genomic_DNA"/>
</dbReference>
<evidence type="ECO:0000256" key="1">
    <source>
        <dbReference type="SAM" id="SignalP"/>
    </source>
</evidence>
<geneLocation type="mitochondrion" evidence="2"/>
<name>A0A513X017_9BASI</name>
<feature type="signal peptide" evidence="1">
    <location>
        <begin position="1"/>
        <end position="23"/>
    </location>
</feature>
<gene>
    <name evidence="2" type="primary">orf116</name>
</gene>
<dbReference type="AlphaFoldDB" id="A0A513X017"/>
<feature type="chain" id="PRO_5021999457" evidence="1">
    <location>
        <begin position="24"/>
        <end position="116"/>
    </location>
</feature>
<accession>A0A513X017</accession>
<protein>
    <submittedName>
        <fullName evidence="2">Uncharacterized protein</fullName>
    </submittedName>
</protein>
<proteinExistence type="predicted"/>
<evidence type="ECO:0000313" key="2">
    <source>
        <dbReference type="EMBL" id="QDH07276.1"/>
    </source>
</evidence>
<dbReference type="RefSeq" id="YP_009681227.1">
    <property type="nucleotide sequence ID" value="NC_044121.1"/>
</dbReference>
<sequence>MGGLDYSIIFILILRTPSSVCLSYLVAHLLREELGWIGSDGIGLDWVLSDRIPFTKRFSLVILYDPLTSMKTSDSTLFIEDIKIPFSQISQPPSQLFSPSLERGKINTSRLSLVPL</sequence>
<keyword evidence="1" id="KW-0732">Signal</keyword>
<reference evidence="2" key="1">
    <citation type="journal article" date="2019" name="Fungal Genet. Biol.">
        <title>The unrevealing high variability on non conserved core of Austropuccinia psidii and other rust mitochondrial genomes.</title>
        <authorList>
            <person name="de Almeida J.R."/>
            <person name="Riano Pachon D.M."/>
            <person name="Franceschine L.M."/>
            <person name="Batista dos Santos I."/>
            <person name="da Silva Lopes M."/>
            <person name="Avelino de Andrade P."/>
            <person name="de Barros Monteiro-Vitorello C."/>
            <person name="Labate C.A."/>
            <person name="Quecine M.C."/>
        </authorList>
    </citation>
    <scope>NUCLEOTIDE SEQUENCE</scope>
    <source>
        <strain evidence="2">MF-1</strain>
    </source>
</reference>